<organism evidence="2 3">
    <name type="scientific">Ensete ventricosum</name>
    <name type="common">Abyssinian banana</name>
    <name type="synonym">Musa ensete</name>
    <dbReference type="NCBI Taxonomy" id="4639"/>
    <lineage>
        <taxon>Eukaryota</taxon>
        <taxon>Viridiplantae</taxon>
        <taxon>Streptophyta</taxon>
        <taxon>Embryophyta</taxon>
        <taxon>Tracheophyta</taxon>
        <taxon>Spermatophyta</taxon>
        <taxon>Magnoliopsida</taxon>
        <taxon>Liliopsida</taxon>
        <taxon>Zingiberales</taxon>
        <taxon>Musaceae</taxon>
        <taxon>Ensete</taxon>
    </lineage>
</organism>
<evidence type="ECO:0000313" key="2">
    <source>
        <dbReference type="EMBL" id="RRT65086.1"/>
    </source>
</evidence>
<evidence type="ECO:0000313" key="3">
    <source>
        <dbReference type="Proteomes" id="UP000287651"/>
    </source>
</evidence>
<sequence>MCRCPATSSLPSPSVASSSAGHLCSSPPYHHRRPSLPSPFLLSLPAPSRAHRSPSIGRRLPLFPTTVTSSTPSEIRDRSPLVHRQHCRYHNPLTHNNVTATVTLGCRLVAAATR</sequence>
<dbReference type="Proteomes" id="UP000287651">
    <property type="component" value="Unassembled WGS sequence"/>
</dbReference>
<dbReference type="EMBL" id="AMZH03005941">
    <property type="protein sequence ID" value="RRT65086.1"/>
    <property type="molecule type" value="Genomic_DNA"/>
</dbReference>
<feature type="region of interest" description="Disordered" evidence="1">
    <location>
        <begin position="1"/>
        <end position="79"/>
    </location>
</feature>
<comment type="caution">
    <text evidence="2">The sequence shown here is derived from an EMBL/GenBank/DDBJ whole genome shotgun (WGS) entry which is preliminary data.</text>
</comment>
<evidence type="ECO:0000256" key="1">
    <source>
        <dbReference type="SAM" id="MobiDB-lite"/>
    </source>
</evidence>
<feature type="compositionally biased region" description="Low complexity" evidence="1">
    <location>
        <begin position="1"/>
        <end position="20"/>
    </location>
</feature>
<proteinExistence type="predicted"/>
<feature type="compositionally biased region" description="Low complexity" evidence="1">
    <location>
        <begin position="38"/>
        <end position="48"/>
    </location>
</feature>
<protein>
    <submittedName>
        <fullName evidence="2">Uncharacterized protein</fullName>
    </submittedName>
</protein>
<dbReference type="AlphaFoldDB" id="A0A426ZM71"/>
<reference evidence="2 3" key="1">
    <citation type="journal article" date="2014" name="Agronomy (Basel)">
        <title>A Draft Genome Sequence for Ensete ventricosum, the Drought-Tolerant Tree Against Hunger.</title>
        <authorList>
            <person name="Harrison J."/>
            <person name="Moore K.A."/>
            <person name="Paszkiewicz K."/>
            <person name="Jones T."/>
            <person name="Grant M."/>
            <person name="Ambacheew D."/>
            <person name="Muzemil S."/>
            <person name="Studholme D.J."/>
        </authorList>
    </citation>
    <scope>NUCLEOTIDE SEQUENCE [LARGE SCALE GENOMIC DNA]</scope>
</reference>
<accession>A0A426ZM71</accession>
<gene>
    <name evidence="2" type="ORF">B296_00037690</name>
</gene>
<name>A0A426ZM71_ENSVE</name>